<dbReference type="InterPro" id="IPR002698">
    <property type="entry name" value="FTHF_cligase"/>
</dbReference>
<comment type="catalytic activity">
    <reaction evidence="5">
        <text>(6S)-5-formyl-5,6,7,8-tetrahydrofolate + ATP = (6R)-5,10-methenyltetrahydrofolate + ADP + phosphate</text>
        <dbReference type="Rhea" id="RHEA:10488"/>
        <dbReference type="ChEBI" id="CHEBI:30616"/>
        <dbReference type="ChEBI" id="CHEBI:43474"/>
        <dbReference type="ChEBI" id="CHEBI:57455"/>
        <dbReference type="ChEBI" id="CHEBI:57457"/>
        <dbReference type="ChEBI" id="CHEBI:456216"/>
        <dbReference type="EC" id="6.3.3.2"/>
    </reaction>
</comment>
<gene>
    <name evidence="6" type="ORF">FTX54_007230</name>
</gene>
<dbReference type="PANTHER" id="PTHR23407:SF1">
    <property type="entry name" value="5-FORMYLTETRAHYDROFOLATE CYCLO-LIGASE"/>
    <property type="match status" value="1"/>
</dbReference>
<evidence type="ECO:0000256" key="4">
    <source>
        <dbReference type="PIRSR" id="PIRSR006806-1"/>
    </source>
</evidence>
<keyword evidence="2 4" id="KW-0547">Nucleotide-binding</keyword>
<dbReference type="GO" id="GO:0035999">
    <property type="term" value="P:tetrahydrofolate interconversion"/>
    <property type="evidence" value="ECO:0007669"/>
    <property type="project" value="TreeGrafter"/>
</dbReference>
<dbReference type="GO" id="GO:0046872">
    <property type="term" value="F:metal ion binding"/>
    <property type="evidence" value="ECO:0007669"/>
    <property type="project" value="UniProtKB-KW"/>
</dbReference>
<evidence type="ECO:0000256" key="1">
    <source>
        <dbReference type="ARBA" id="ARBA00010638"/>
    </source>
</evidence>
<evidence type="ECO:0000313" key="7">
    <source>
        <dbReference type="Proteomes" id="UP000321816"/>
    </source>
</evidence>
<dbReference type="KEGG" id="ahal:FTX54_007230"/>
<dbReference type="Gene3D" id="3.40.50.10420">
    <property type="entry name" value="NagB/RpiA/CoA transferase-like"/>
    <property type="match status" value="1"/>
</dbReference>
<feature type="binding site" evidence="4">
    <location>
        <begin position="128"/>
        <end position="136"/>
    </location>
    <ligand>
        <name>ATP</name>
        <dbReference type="ChEBI" id="CHEBI:30616"/>
    </ligand>
</feature>
<evidence type="ECO:0000256" key="5">
    <source>
        <dbReference type="RuleBase" id="RU361279"/>
    </source>
</evidence>
<dbReference type="InterPro" id="IPR037171">
    <property type="entry name" value="NagB/RpiA_transferase-like"/>
</dbReference>
<evidence type="ECO:0000256" key="3">
    <source>
        <dbReference type="ARBA" id="ARBA00022840"/>
    </source>
</evidence>
<keyword evidence="5" id="KW-0460">Magnesium</keyword>
<dbReference type="InterPro" id="IPR024185">
    <property type="entry name" value="FTHF_cligase-like_sf"/>
</dbReference>
<organism evidence="6 7">
    <name type="scientific">Alkalicoccus halolimnae</name>
    <dbReference type="NCBI Taxonomy" id="1667239"/>
    <lineage>
        <taxon>Bacteria</taxon>
        <taxon>Bacillati</taxon>
        <taxon>Bacillota</taxon>
        <taxon>Bacilli</taxon>
        <taxon>Bacillales</taxon>
        <taxon>Bacillaceae</taxon>
        <taxon>Alkalicoccus</taxon>
    </lineage>
</organism>
<dbReference type="PANTHER" id="PTHR23407">
    <property type="entry name" value="ATPASE INHIBITOR/5-FORMYLTETRAHYDROFOLATE CYCLO-LIGASE"/>
    <property type="match status" value="1"/>
</dbReference>
<comment type="similarity">
    <text evidence="1 5">Belongs to the 5-formyltetrahydrofolate cyclo-ligase family.</text>
</comment>
<feature type="binding site" evidence="4">
    <location>
        <position position="49"/>
    </location>
    <ligand>
        <name>substrate</name>
    </ligand>
</feature>
<dbReference type="EC" id="6.3.3.2" evidence="5"/>
<feature type="binding site" evidence="4">
    <location>
        <position position="44"/>
    </location>
    <ligand>
        <name>substrate</name>
    </ligand>
</feature>
<keyword evidence="6" id="KW-0436">Ligase</keyword>
<reference evidence="6 7" key="1">
    <citation type="submission" date="2024-01" db="EMBL/GenBank/DDBJ databases">
        <title>Complete Genome Sequence of Alkalicoccus halolimnae BZ-SZ-XJ29T, a Moderately Halophilic Bacterium Isolated from a Salt Lake.</title>
        <authorList>
            <person name="Zhao B."/>
        </authorList>
    </citation>
    <scope>NUCLEOTIDE SEQUENCE [LARGE SCALE GENOMIC DNA]</scope>
    <source>
        <strain evidence="6 7">BZ-SZ-XJ29</strain>
    </source>
</reference>
<name>A0AAJ8LZ45_9BACI</name>
<dbReference type="GO" id="GO:0030272">
    <property type="term" value="F:5-formyltetrahydrofolate cyclo-ligase activity"/>
    <property type="evidence" value="ECO:0007669"/>
    <property type="project" value="UniProtKB-EC"/>
</dbReference>
<proteinExistence type="inferred from homology"/>
<evidence type="ECO:0000256" key="2">
    <source>
        <dbReference type="ARBA" id="ARBA00022741"/>
    </source>
</evidence>
<comment type="cofactor">
    <cofactor evidence="5">
        <name>Mg(2+)</name>
        <dbReference type="ChEBI" id="CHEBI:18420"/>
    </cofactor>
</comment>
<dbReference type="RefSeq" id="WP_281285219.1">
    <property type="nucleotide sequence ID" value="NZ_CP144914.1"/>
</dbReference>
<dbReference type="AlphaFoldDB" id="A0AAJ8LZ45"/>
<keyword evidence="7" id="KW-1185">Reference proteome</keyword>
<sequence length="182" mass="20465">MRSFMKHKLAQLNKEERLGQEQFLYKALFALPEWKKADTIAVTISINNELNTRPIFEKAWEEGKTTVAPVVGGNPKRLSFFKISSFNECRESSIGLLEPIPGEASSVNEESLDLIITPGLAYNKDGYRVGYGGGFYDRLLKNVETPSVSLCFDCQLLNDIPLENYDIPVKILLSGTDSREKK</sequence>
<dbReference type="GO" id="GO:0005524">
    <property type="term" value="F:ATP binding"/>
    <property type="evidence" value="ECO:0007669"/>
    <property type="project" value="UniProtKB-KW"/>
</dbReference>
<dbReference type="NCBIfam" id="TIGR02727">
    <property type="entry name" value="MTHFS_bact"/>
    <property type="match status" value="1"/>
</dbReference>
<dbReference type="PIRSF" id="PIRSF006806">
    <property type="entry name" value="FTHF_cligase"/>
    <property type="match status" value="1"/>
</dbReference>
<dbReference type="GO" id="GO:0009396">
    <property type="term" value="P:folic acid-containing compound biosynthetic process"/>
    <property type="evidence" value="ECO:0007669"/>
    <property type="project" value="TreeGrafter"/>
</dbReference>
<keyword evidence="3 4" id="KW-0067">ATP-binding</keyword>
<dbReference type="SUPFAM" id="SSF100950">
    <property type="entry name" value="NagB/RpiA/CoA transferase-like"/>
    <property type="match status" value="1"/>
</dbReference>
<dbReference type="EMBL" id="CP144914">
    <property type="protein sequence ID" value="WWD81615.1"/>
    <property type="molecule type" value="Genomic_DNA"/>
</dbReference>
<evidence type="ECO:0000313" key="6">
    <source>
        <dbReference type="EMBL" id="WWD81615.1"/>
    </source>
</evidence>
<dbReference type="Pfam" id="PF01812">
    <property type="entry name" value="5-FTHF_cyc-lig"/>
    <property type="match status" value="1"/>
</dbReference>
<dbReference type="Proteomes" id="UP000321816">
    <property type="component" value="Chromosome"/>
</dbReference>
<accession>A0AAJ8LZ45</accession>
<protein>
    <recommendedName>
        <fullName evidence="5">5-formyltetrahydrofolate cyclo-ligase</fullName>
        <ecNumber evidence="5">6.3.3.2</ecNumber>
    </recommendedName>
</protein>
<keyword evidence="5" id="KW-0479">Metal-binding</keyword>